<dbReference type="OrthoDB" id="797909at2"/>
<keyword evidence="2" id="KW-1185">Reference proteome</keyword>
<reference evidence="1 2" key="1">
    <citation type="journal article" date="2017" name="Int. J. Syst. Evol. Microbiol.">
        <title>Mucilaginibacterpsychrotolerans sp. nov., isolated from peatlands.</title>
        <authorList>
            <person name="Deng Y."/>
            <person name="Shen L."/>
            <person name="Xu B."/>
            <person name="Liu Y."/>
            <person name="Gu Z."/>
            <person name="Liu H."/>
            <person name="Zhou Y."/>
        </authorList>
    </citation>
    <scope>NUCLEOTIDE SEQUENCE [LARGE SCALE GENOMIC DNA]</scope>
    <source>
        <strain evidence="1 2">NH7-4</strain>
    </source>
</reference>
<accession>A0A4Y8S7I5</accession>
<proteinExistence type="predicted"/>
<dbReference type="AlphaFoldDB" id="A0A4Y8S7I5"/>
<dbReference type="Proteomes" id="UP000297540">
    <property type="component" value="Unassembled WGS sequence"/>
</dbReference>
<dbReference type="RefSeq" id="WP_133234685.1">
    <property type="nucleotide sequence ID" value="NZ_SOZE01000029.1"/>
</dbReference>
<evidence type="ECO:0000313" key="1">
    <source>
        <dbReference type="EMBL" id="TFF34555.1"/>
    </source>
</evidence>
<name>A0A4Y8S7I5_9SPHI</name>
<gene>
    <name evidence="1" type="ORF">E2R66_21645</name>
</gene>
<dbReference type="EMBL" id="SOZE01000029">
    <property type="protein sequence ID" value="TFF34555.1"/>
    <property type="molecule type" value="Genomic_DNA"/>
</dbReference>
<organism evidence="1 2">
    <name type="scientific">Mucilaginibacter psychrotolerans</name>
    <dbReference type="NCBI Taxonomy" id="1524096"/>
    <lineage>
        <taxon>Bacteria</taxon>
        <taxon>Pseudomonadati</taxon>
        <taxon>Bacteroidota</taxon>
        <taxon>Sphingobacteriia</taxon>
        <taxon>Sphingobacteriales</taxon>
        <taxon>Sphingobacteriaceae</taxon>
        <taxon>Mucilaginibacter</taxon>
    </lineage>
</organism>
<comment type="caution">
    <text evidence="1">The sequence shown here is derived from an EMBL/GenBank/DDBJ whole genome shotgun (WGS) entry which is preliminary data.</text>
</comment>
<protein>
    <submittedName>
        <fullName evidence="1">Uncharacterized protein</fullName>
    </submittedName>
</protein>
<evidence type="ECO:0000313" key="2">
    <source>
        <dbReference type="Proteomes" id="UP000297540"/>
    </source>
</evidence>
<sequence>MTDKAIQKIIDHFNRKNSQTYIASHSIGGNVEYGVVWHDIDFHKLGDVSPYKFYFIKNAKGKCIGAVLDMNMDLHWYIDPIARKKGFLTNALLKLILPHLARIRKEQRITINRNDIGDENFEASLKTANKTGFKMVGEMVSKIECIQKLTKYRKVPIKENFPGITYEKMVKQREKMNVVIGKLWQIKSEVEMKLGASKLTRELDRYIDKLELFRGMKLDDAVYDFEEEMKRKLR</sequence>